<dbReference type="Pfam" id="PF02310">
    <property type="entry name" value="B12-binding"/>
    <property type="match status" value="1"/>
</dbReference>
<dbReference type="GO" id="GO:0005829">
    <property type="term" value="C:cytosol"/>
    <property type="evidence" value="ECO:0007669"/>
    <property type="project" value="TreeGrafter"/>
</dbReference>
<dbReference type="GO" id="GO:0051539">
    <property type="term" value="F:4 iron, 4 sulfur cluster binding"/>
    <property type="evidence" value="ECO:0007669"/>
    <property type="project" value="UniProtKB-KW"/>
</dbReference>
<reference evidence="10" key="1">
    <citation type="submission" date="2014-02" db="EMBL/GenBank/DDBJ databases">
        <title>Expanding our view of genomic diversity in Candidatus Accumulibacter clades.</title>
        <authorList>
            <person name="Skennerton C.T."/>
            <person name="Barr J.J."/>
            <person name="Slater F.R."/>
            <person name="Bond P.L."/>
            <person name="Tyson G.W."/>
        </authorList>
    </citation>
    <scope>NUCLEOTIDE SEQUENCE [LARGE SCALE GENOMIC DNA]</scope>
</reference>
<dbReference type="GO" id="GO:0031419">
    <property type="term" value="F:cobalamin binding"/>
    <property type="evidence" value="ECO:0007669"/>
    <property type="project" value="InterPro"/>
</dbReference>
<evidence type="ECO:0000259" key="8">
    <source>
        <dbReference type="PROSITE" id="PS51332"/>
    </source>
</evidence>
<comment type="cofactor">
    <cofactor evidence="1">
        <name>[4Fe-4S] cluster</name>
        <dbReference type="ChEBI" id="CHEBI:49883"/>
    </cofactor>
</comment>
<evidence type="ECO:0000256" key="2">
    <source>
        <dbReference type="ARBA" id="ARBA00022603"/>
    </source>
</evidence>
<keyword evidence="7" id="KW-0411">Iron-sulfur</keyword>
<keyword evidence="4" id="KW-0949">S-adenosyl-L-methionine</keyword>
<dbReference type="SUPFAM" id="SSF102114">
    <property type="entry name" value="Radical SAM enzymes"/>
    <property type="match status" value="1"/>
</dbReference>
<feature type="domain" description="Radical SAM core" evidence="9">
    <location>
        <begin position="198"/>
        <end position="435"/>
    </location>
</feature>
<dbReference type="AlphaFoldDB" id="A0A080MEG4"/>
<dbReference type="EMBL" id="JDST02000082">
    <property type="protein sequence ID" value="KFB75569.1"/>
    <property type="molecule type" value="Genomic_DNA"/>
</dbReference>
<dbReference type="Proteomes" id="UP000021315">
    <property type="component" value="Unassembled WGS sequence"/>
</dbReference>
<comment type="caution">
    <text evidence="10">The sequence shown here is derived from an EMBL/GenBank/DDBJ whole genome shotgun (WGS) entry which is preliminary data.</text>
</comment>
<dbReference type="PANTHER" id="PTHR43409:SF7">
    <property type="entry name" value="BLL1977 PROTEIN"/>
    <property type="match status" value="1"/>
</dbReference>
<dbReference type="SFLD" id="SFLDS00029">
    <property type="entry name" value="Radical_SAM"/>
    <property type="match status" value="1"/>
</dbReference>
<dbReference type="PANTHER" id="PTHR43409">
    <property type="entry name" value="ANAEROBIC MAGNESIUM-PROTOPORPHYRIN IX MONOMETHYL ESTER CYCLASE-RELATED"/>
    <property type="match status" value="1"/>
</dbReference>
<dbReference type="CDD" id="cd01335">
    <property type="entry name" value="Radical_SAM"/>
    <property type="match status" value="1"/>
</dbReference>
<dbReference type="InterPro" id="IPR023404">
    <property type="entry name" value="rSAM_horseshoe"/>
</dbReference>
<dbReference type="SFLD" id="SFLDG01082">
    <property type="entry name" value="B12-binding_domain_containing"/>
    <property type="match status" value="1"/>
</dbReference>
<dbReference type="GO" id="GO:0046872">
    <property type="term" value="F:metal ion binding"/>
    <property type="evidence" value="ECO:0007669"/>
    <property type="project" value="UniProtKB-KW"/>
</dbReference>
<dbReference type="RefSeq" id="WP_138678776.1">
    <property type="nucleotide sequence ID" value="NZ_JDST02000082.1"/>
</dbReference>
<evidence type="ECO:0000256" key="1">
    <source>
        <dbReference type="ARBA" id="ARBA00001966"/>
    </source>
</evidence>
<dbReference type="InterPro" id="IPR007197">
    <property type="entry name" value="rSAM"/>
</dbReference>
<sequence>MSQPIDGPFALPAAASQSMPVIAGTKPLRIVFIAMSGLRACDPELTALGLTLPGFVERNRSIASLPSLGLLTLAGMTPAQHQRRYLEMPDLSGIDQLPRDVDLVAISSFSAQIKEAYQVAEHYRTLRIPVVIGGLHVTALPQEAIAHGAAAVVGEGETVWHDVLRDAERGHLRPLYDARGAEFNLAAAPMPAYELLDLERYNRITVQTSRGCPWRCSFCASSILLTRKYKQKPAAQVLAEIDHIRSLWPRPFIEFADDNSFCHRAYWKALLPEIAKRQIKWFAESDLAIHEDDELLRLMREAGCAEVLIGLESPTTEGLDGVETKCNWKLSQAPQYRDAIRRIQARGIRVNACFVLGLDGQTTQIFDQVLDFVAEALPFDVQVTVPTPFPGTPLFAQLQREGRLLADRAWERCTLFDVGFRPTHMSPQELAAGLRQMVVALYSEEATARRHQHFKALRQQTQSMAA</sequence>
<dbReference type="PROSITE" id="PS51332">
    <property type="entry name" value="B12_BINDING"/>
    <property type="match status" value="1"/>
</dbReference>
<dbReference type="Gene3D" id="3.40.50.280">
    <property type="entry name" value="Cobalamin-binding domain"/>
    <property type="match status" value="1"/>
</dbReference>
<dbReference type="InterPro" id="IPR025274">
    <property type="entry name" value="DUF4070"/>
</dbReference>
<protein>
    <submittedName>
        <fullName evidence="10">Hopanoid biosynthesis associated radical SAM protein HpnJ</fullName>
    </submittedName>
</protein>
<name>A0A080MEG4_9PROT</name>
<dbReference type="SMART" id="SM00729">
    <property type="entry name" value="Elp3"/>
    <property type="match status" value="1"/>
</dbReference>
<feature type="domain" description="B12-binding" evidence="8">
    <location>
        <begin position="44"/>
        <end position="174"/>
    </location>
</feature>
<dbReference type="InterPro" id="IPR006158">
    <property type="entry name" value="Cobalamin-bd"/>
</dbReference>
<keyword evidence="5" id="KW-0479">Metal-binding</keyword>
<keyword evidence="2" id="KW-0489">Methyltransferase</keyword>
<accession>A0A080MEG4</accession>
<gene>
    <name evidence="10" type="ORF">AW06_003401</name>
</gene>
<evidence type="ECO:0000256" key="7">
    <source>
        <dbReference type="ARBA" id="ARBA00023014"/>
    </source>
</evidence>
<dbReference type="InterPro" id="IPR051198">
    <property type="entry name" value="BchE-like"/>
</dbReference>
<evidence type="ECO:0000256" key="6">
    <source>
        <dbReference type="ARBA" id="ARBA00023004"/>
    </source>
</evidence>
<dbReference type="STRING" id="1453999.AW06_003401"/>
<keyword evidence="3" id="KW-0808">Transferase</keyword>
<dbReference type="Pfam" id="PF13282">
    <property type="entry name" value="DUF4070"/>
    <property type="match status" value="1"/>
</dbReference>
<evidence type="ECO:0000313" key="11">
    <source>
        <dbReference type="Proteomes" id="UP000021315"/>
    </source>
</evidence>
<evidence type="ECO:0000256" key="4">
    <source>
        <dbReference type="ARBA" id="ARBA00022691"/>
    </source>
</evidence>
<evidence type="ECO:0000259" key="9">
    <source>
        <dbReference type="PROSITE" id="PS51918"/>
    </source>
</evidence>
<dbReference type="InterPro" id="IPR034466">
    <property type="entry name" value="Methyltransferase_Class_B"/>
</dbReference>
<dbReference type="InterPro" id="IPR006638">
    <property type="entry name" value="Elp3/MiaA/NifB-like_rSAM"/>
</dbReference>
<dbReference type="Gene3D" id="3.80.30.20">
    <property type="entry name" value="tm_1862 like domain"/>
    <property type="match status" value="1"/>
</dbReference>
<evidence type="ECO:0000256" key="5">
    <source>
        <dbReference type="ARBA" id="ARBA00022723"/>
    </source>
</evidence>
<dbReference type="GO" id="GO:0003824">
    <property type="term" value="F:catalytic activity"/>
    <property type="evidence" value="ECO:0007669"/>
    <property type="project" value="InterPro"/>
</dbReference>
<dbReference type="InterPro" id="IPR058240">
    <property type="entry name" value="rSAM_sf"/>
</dbReference>
<evidence type="ECO:0000313" key="10">
    <source>
        <dbReference type="EMBL" id="KFB75569.1"/>
    </source>
</evidence>
<keyword evidence="6" id="KW-0408">Iron</keyword>
<keyword evidence="11" id="KW-1185">Reference proteome</keyword>
<proteinExistence type="predicted"/>
<dbReference type="Pfam" id="PF04055">
    <property type="entry name" value="Radical_SAM"/>
    <property type="match status" value="1"/>
</dbReference>
<dbReference type="SFLD" id="SFLDG01123">
    <property type="entry name" value="methyltransferase_(Class_B)"/>
    <property type="match status" value="1"/>
</dbReference>
<dbReference type="PROSITE" id="PS51918">
    <property type="entry name" value="RADICAL_SAM"/>
    <property type="match status" value="1"/>
</dbReference>
<organism evidence="10 11">
    <name type="scientific">Candidatus Accumulibacter cognatus</name>
    <dbReference type="NCBI Taxonomy" id="2954383"/>
    <lineage>
        <taxon>Bacteria</taxon>
        <taxon>Pseudomonadati</taxon>
        <taxon>Pseudomonadota</taxon>
        <taxon>Betaproteobacteria</taxon>
        <taxon>Candidatus Accumulibacter</taxon>
    </lineage>
</organism>
<evidence type="ECO:0000256" key="3">
    <source>
        <dbReference type="ARBA" id="ARBA00022679"/>
    </source>
</evidence>